<reference evidence="2" key="1">
    <citation type="submission" date="2018-05" db="EMBL/GenBank/DDBJ databases">
        <authorList>
            <person name="Lanie J.A."/>
            <person name="Ng W.-L."/>
            <person name="Kazmierczak K.M."/>
            <person name="Andrzejewski T.M."/>
            <person name="Davidsen T.M."/>
            <person name="Wayne K.J."/>
            <person name="Tettelin H."/>
            <person name="Glass J.I."/>
            <person name="Rusch D."/>
            <person name="Podicherti R."/>
            <person name="Tsui H.-C.T."/>
            <person name="Winkler M.E."/>
        </authorList>
    </citation>
    <scope>NUCLEOTIDE SEQUENCE</scope>
</reference>
<keyword evidence="1" id="KW-0472">Membrane</keyword>
<accession>A0A383A7M4</accession>
<gene>
    <name evidence="2" type="ORF">METZ01_LOCUS456457</name>
</gene>
<keyword evidence="1" id="KW-0812">Transmembrane</keyword>
<proteinExistence type="predicted"/>
<sequence>MIGTLLTFFAVGVVTLIVASVVLSIVGTLFSLTFGLAFFLLFKVAPVLFVGWVAVKIFEKMRGGSSLSAADRRWLEGE</sequence>
<dbReference type="AlphaFoldDB" id="A0A383A7M4"/>
<name>A0A383A7M4_9ZZZZ</name>
<evidence type="ECO:0008006" key="3">
    <source>
        <dbReference type="Google" id="ProtNLM"/>
    </source>
</evidence>
<evidence type="ECO:0000256" key="1">
    <source>
        <dbReference type="SAM" id="Phobius"/>
    </source>
</evidence>
<dbReference type="EMBL" id="UINC01189765">
    <property type="protein sequence ID" value="SVE03603.1"/>
    <property type="molecule type" value="Genomic_DNA"/>
</dbReference>
<keyword evidence="1" id="KW-1133">Transmembrane helix</keyword>
<evidence type="ECO:0000313" key="2">
    <source>
        <dbReference type="EMBL" id="SVE03603.1"/>
    </source>
</evidence>
<feature type="transmembrane region" description="Helical" evidence="1">
    <location>
        <begin position="34"/>
        <end position="55"/>
    </location>
</feature>
<protein>
    <recommendedName>
        <fullName evidence="3">Phage shock protein G</fullName>
    </recommendedName>
</protein>
<organism evidence="2">
    <name type="scientific">marine metagenome</name>
    <dbReference type="NCBI Taxonomy" id="408172"/>
    <lineage>
        <taxon>unclassified sequences</taxon>
        <taxon>metagenomes</taxon>
        <taxon>ecological metagenomes</taxon>
    </lineage>
</organism>